<reference evidence="1" key="2">
    <citation type="submission" date="2023-06" db="EMBL/GenBank/DDBJ databases">
        <authorList>
            <consortium name="Lawrence Berkeley National Laboratory"/>
            <person name="Haridas S."/>
            <person name="Hensen N."/>
            <person name="Bonometti L."/>
            <person name="Westerberg I."/>
            <person name="Brannstrom I.O."/>
            <person name="Guillou S."/>
            <person name="Cros-Aarteil S."/>
            <person name="Calhoun S."/>
            <person name="Kuo A."/>
            <person name="Mondo S."/>
            <person name="Pangilinan J."/>
            <person name="Riley R."/>
            <person name="Labutti K."/>
            <person name="Andreopoulos B."/>
            <person name="Lipzen A."/>
            <person name="Chen C."/>
            <person name="Yanf M."/>
            <person name="Daum C."/>
            <person name="Ng V."/>
            <person name="Clum A."/>
            <person name="Steindorff A."/>
            <person name="Ohm R."/>
            <person name="Martin F."/>
            <person name="Silar P."/>
            <person name="Natvig D."/>
            <person name="Lalanne C."/>
            <person name="Gautier V."/>
            <person name="Ament-Velasquez S.L."/>
            <person name="Kruys A."/>
            <person name="Hutchinson M.I."/>
            <person name="Powell A.J."/>
            <person name="Barry K."/>
            <person name="Miller A.N."/>
            <person name="Grigoriev I.V."/>
            <person name="Debuchy R."/>
            <person name="Gladieux P."/>
            <person name="Thoren M.H."/>
            <person name="Johannesson H."/>
        </authorList>
    </citation>
    <scope>NUCLEOTIDE SEQUENCE</scope>
    <source>
        <strain evidence="1">SMH4131-1</strain>
    </source>
</reference>
<keyword evidence="2" id="KW-1185">Reference proteome</keyword>
<comment type="caution">
    <text evidence="1">The sequence shown here is derived from an EMBL/GenBank/DDBJ whole genome shotgun (WGS) entry which is preliminary data.</text>
</comment>
<accession>A0AAE0I467</accession>
<dbReference type="AlphaFoldDB" id="A0AAE0I467"/>
<sequence>MSSINTTTFPIKSRFRSRRKTTFISTTPTYSQDIMFYQHRRLVQPEIPDNLRVFFVFGTKAKVGKTVFCTHLCNLALRFYPWQTTAWIQPISTKDDRLYVQKYAPGAKAWRPYRELEEKTTFGARFWKRPQYPIVPDDEFTLDYIRNAVRDLDGQPGWLFIELPAGVDTRTASGRC</sequence>
<name>A0AAE0I467_9PEZI</name>
<dbReference type="Gene3D" id="3.40.50.300">
    <property type="entry name" value="P-loop containing nucleotide triphosphate hydrolases"/>
    <property type="match status" value="1"/>
</dbReference>
<dbReference type="Proteomes" id="UP001286456">
    <property type="component" value="Unassembled WGS sequence"/>
</dbReference>
<gene>
    <name evidence="1" type="ORF">B0T19DRAFT_288747</name>
</gene>
<evidence type="ECO:0000313" key="1">
    <source>
        <dbReference type="EMBL" id="KAK3317271.1"/>
    </source>
</evidence>
<proteinExistence type="predicted"/>
<evidence type="ECO:0000313" key="2">
    <source>
        <dbReference type="Proteomes" id="UP001286456"/>
    </source>
</evidence>
<dbReference type="EMBL" id="JAUEPO010000007">
    <property type="protein sequence ID" value="KAK3317271.1"/>
    <property type="molecule type" value="Genomic_DNA"/>
</dbReference>
<reference evidence="1" key="1">
    <citation type="journal article" date="2023" name="Mol. Phylogenet. Evol.">
        <title>Genome-scale phylogeny and comparative genomics of the fungal order Sordariales.</title>
        <authorList>
            <person name="Hensen N."/>
            <person name="Bonometti L."/>
            <person name="Westerberg I."/>
            <person name="Brannstrom I.O."/>
            <person name="Guillou S."/>
            <person name="Cros-Aarteil S."/>
            <person name="Calhoun S."/>
            <person name="Haridas S."/>
            <person name="Kuo A."/>
            <person name="Mondo S."/>
            <person name="Pangilinan J."/>
            <person name="Riley R."/>
            <person name="LaButti K."/>
            <person name="Andreopoulos B."/>
            <person name="Lipzen A."/>
            <person name="Chen C."/>
            <person name="Yan M."/>
            <person name="Daum C."/>
            <person name="Ng V."/>
            <person name="Clum A."/>
            <person name="Steindorff A."/>
            <person name="Ohm R.A."/>
            <person name="Martin F."/>
            <person name="Silar P."/>
            <person name="Natvig D.O."/>
            <person name="Lalanne C."/>
            <person name="Gautier V."/>
            <person name="Ament-Velasquez S.L."/>
            <person name="Kruys A."/>
            <person name="Hutchinson M.I."/>
            <person name="Powell A.J."/>
            <person name="Barry K."/>
            <person name="Miller A.N."/>
            <person name="Grigoriev I.V."/>
            <person name="Debuchy R."/>
            <person name="Gladieux P."/>
            <person name="Hiltunen Thoren M."/>
            <person name="Johannesson H."/>
        </authorList>
    </citation>
    <scope>NUCLEOTIDE SEQUENCE</scope>
    <source>
        <strain evidence="1">SMH4131-1</strain>
    </source>
</reference>
<protein>
    <submittedName>
        <fullName evidence="1">Uncharacterized protein</fullName>
    </submittedName>
</protein>
<dbReference type="SUPFAM" id="SSF52540">
    <property type="entry name" value="P-loop containing nucleoside triphosphate hydrolases"/>
    <property type="match status" value="1"/>
</dbReference>
<organism evidence="1 2">
    <name type="scientific">Cercophora scortea</name>
    <dbReference type="NCBI Taxonomy" id="314031"/>
    <lineage>
        <taxon>Eukaryota</taxon>
        <taxon>Fungi</taxon>
        <taxon>Dikarya</taxon>
        <taxon>Ascomycota</taxon>
        <taxon>Pezizomycotina</taxon>
        <taxon>Sordariomycetes</taxon>
        <taxon>Sordariomycetidae</taxon>
        <taxon>Sordariales</taxon>
        <taxon>Lasiosphaeriaceae</taxon>
        <taxon>Cercophora</taxon>
    </lineage>
</organism>
<dbReference type="InterPro" id="IPR027417">
    <property type="entry name" value="P-loop_NTPase"/>
</dbReference>